<keyword evidence="1" id="KW-0812">Transmembrane</keyword>
<dbReference type="GO" id="GO:0005227">
    <property type="term" value="F:calcium-activated cation channel activity"/>
    <property type="evidence" value="ECO:0007669"/>
    <property type="project" value="InterPro"/>
</dbReference>
<dbReference type="PANTHER" id="PTHR13018">
    <property type="entry name" value="PROBABLE MEMBRANE PROTEIN DUF221-RELATED"/>
    <property type="match status" value="1"/>
</dbReference>
<gene>
    <name evidence="3" type="ORF">SINC0208_LOCUS1279</name>
</gene>
<accession>A0A7S3IDQ2</accession>
<organism evidence="3">
    <name type="scientific">Strombidium inclinatum</name>
    <dbReference type="NCBI Taxonomy" id="197538"/>
    <lineage>
        <taxon>Eukaryota</taxon>
        <taxon>Sar</taxon>
        <taxon>Alveolata</taxon>
        <taxon>Ciliophora</taxon>
        <taxon>Intramacronucleata</taxon>
        <taxon>Spirotrichea</taxon>
        <taxon>Oligotrichia</taxon>
        <taxon>Strombidiidae</taxon>
        <taxon>Strombidium</taxon>
    </lineage>
</organism>
<dbReference type="AlphaFoldDB" id="A0A7S3IDQ2"/>
<evidence type="ECO:0000313" key="3">
    <source>
        <dbReference type="EMBL" id="CAE0320698.1"/>
    </source>
</evidence>
<proteinExistence type="predicted"/>
<dbReference type="GO" id="GO:0005886">
    <property type="term" value="C:plasma membrane"/>
    <property type="evidence" value="ECO:0007669"/>
    <property type="project" value="TreeGrafter"/>
</dbReference>
<feature type="transmembrane region" description="Helical" evidence="1">
    <location>
        <begin position="67"/>
        <end position="88"/>
    </location>
</feature>
<feature type="transmembrane region" description="Helical" evidence="1">
    <location>
        <begin position="266"/>
        <end position="284"/>
    </location>
</feature>
<protein>
    <recommendedName>
        <fullName evidence="2">CSC1/OSCA1-like 7TM region domain-containing protein</fullName>
    </recommendedName>
</protein>
<feature type="transmembrane region" description="Helical" evidence="1">
    <location>
        <begin position="237"/>
        <end position="259"/>
    </location>
</feature>
<sequence>MLAKLQNLDPTSFLKFDWTSKFGWLGVYLHKSLPPLLVLLLNLAVIFLLDYACIIESYDSHSAYQSAVYFKTVIYMNLNMFVIPVLTLSSGGSTLYELFTANNFNFAKLLGELFIPKSGEFFIILLVQQGVFSAIFYSLNLSDISMAYFMPALAFERRKIYNDQAPWRRHEQTTFLYGYFNAQNMTIFTICIFYGPTMPLIPVAAAIFTYLRHTVDGYNLLTYYRRETESSGGMIDYLTNTALIVVIAYQICMTAYFAIHNRQSETLACTVIFLFSVFYVAITYEDVYDLAKIEENMETIGEFDELAFNKWKNEYAHPLIVGHVRRRDVSSVRKVHEVNNFSNSMANIVDELV</sequence>
<keyword evidence="1" id="KW-1133">Transmembrane helix</keyword>
<feature type="transmembrane region" description="Helical" evidence="1">
    <location>
        <begin position="36"/>
        <end position="55"/>
    </location>
</feature>
<reference evidence="3" key="1">
    <citation type="submission" date="2021-01" db="EMBL/GenBank/DDBJ databases">
        <authorList>
            <person name="Corre E."/>
            <person name="Pelletier E."/>
            <person name="Niang G."/>
            <person name="Scheremetjew M."/>
            <person name="Finn R."/>
            <person name="Kale V."/>
            <person name="Holt S."/>
            <person name="Cochrane G."/>
            <person name="Meng A."/>
            <person name="Brown T."/>
            <person name="Cohen L."/>
        </authorList>
    </citation>
    <scope>NUCLEOTIDE SEQUENCE</scope>
    <source>
        <strain evidence="3">S3</strain>
    </source>
</reference>
<dbReference type="Pfam" id="PF02714">
    <property type="entry name" value="RSN1_7TM"/>
    <property type="match status" value="1"/>
</dbReference>
<feature type="transmembrane region" description="Helical" evidence="1">
    <location>
        <begin position="121"/>
        <end position="140"/>
    </location>
</feature>
<evidence type="ECO:0000256" key="1">
    <source>
        <dbReference type="SAM" id="Phobius"/>
    </source>
</evidence>
<dbReference type="InterPro" id="IPR003864">
    <property type="entry name" value="CSC1/OSCA1-like_7TM"/>
</dbReference>
<name>A0A7S3IDQ2_9SPIT</name>
<dbReference type="InterPro" id="IPR045122">
    <property type="entry name" value="Csc1-like"/>
</dbReference>
<dbReference type="EMBL" id="HBIH01003115">
    <property type="protein sequence ID" value="CAE0320698.1"/>
    <property type="molecule type" value="Transcribed_RNA"/>
</dbReference>
<evidence type="ECO:0000259" key="2">
    <source>
        <dbReference type="Pfam" id="PF02714"/>
    </source>
</evidence>
<feature type="domain" description="CSC1/OSCA1-like 7TM region" evidence="2">
    <location>
        <begin position="4"/>
        <end position="257"/>
    </location>
</feature>
<keyword evidence="1" id="KW-0472">Membrane</keyword>
<feature type="transmembrane region" description="Helical" evidence="1">
    <location>
        <begin position="187"/>
        <end position="211"/>
    </location>
</feature>